<dbReference type="Pfam" id="PF25876">
    <property type="entry name" value="HH_MFP_RND"/>
    <property type="match status" value="1"/>
</dbReference>
<dbReference type="GO" id="GO:0022857">
    <property type="term" value="F:transmembrane transporter activity"/>
    <property type="evidence" value="ECO:0007669"/>
    <property type="project" value="InterPro"/>
</dbReference>
<feature type="domain" description="Multidrug resistance protein MdtA-like barrel-sandwich hybrid" evidence="5">
    <location>
        <begin position="66"/>
        <end position="196"/>
    </location>
</feature>
<dbReference type="InterPro" id="IPR006143">
    <property type="entry name" value="RND_pump_MFP"/>
</dbReference>
<dbReference type="GO" id="GO:0005886">
    <property type="term" value="C:plasma membrane"/>
    <property type="evidence" value="ECO:0007669"/>
    <property type="project" value="UniProtKB-SubCell"/>
</dbReference>
<dbReference type="Gene3D" id="2.40.50.100">
    <property type="match status" value="1"/>
</dbReference>
<evidence type="ECO:0000259" key="4">
    <source>
        <dbReference type="Pfam" id="PF25876"/>
    </source>
</evidence>
<accession>W0DIS6</accession>
<dbReference type="Pfam" id="PF25944">
    <property type="entry name" value="Beta-barrel_RND"/>
    <property type="match status" value="1"/>
</dbReference>
<name>W0DIS6_9GAMM</name>
<sequence>MRWQRWGSVALFLASAGTALLGGCGSGGPDPEAADAPPPSVTVVRLAAEPVTEKQEFVGRVAAAERVELRARVQGFLQERSFTEGQTVSAGDALFRIEPDPYQAIVAQREADLHRAQAEHTNSQAQLRRGEELLRNNDIPRARVDELRAAEAVAEAGIAQAEAALKAARLNLDYTEIRAPIAGRVGLARYTVGNLVGPESGVLATLVQQDPIYVRFPLTQHDLLAHRTLVRESGGDASAAVVHLRLADGTRYEHSGRVDFIDVTVDPGTDTVLIRSRFENPDGLLVAGQYVGVLVESGEPETGVLVPQSSLQVDQTGFFVLVLDDEDRVQVRRVETGPMLGGRAVIKAGLAPGDRVVVEGVQKVRPGQAVTATPWQPPVRD</sequence>
<comment type="subcellular location">
    <subcellularLocation>
        <location evidence="1">Cell inner membrane</location>
        <topology evidence="1">Lipid-anchor</topology>
    </subcellularLocation>
</comment>
<dbReference type="STRING" id="713585.THITH_08795"/>
<dbReference type="PANTHER" id="PTHR30158:SF3">
    <property type="entry name" value="MULTIDRUG EFFLUX PUMP SUBUNIT ACRA-RELATED"/>
    <property type="match status" value="1"/>
</dbReference>
<comment type="similarity">
    <text evidence="2">Belongs to the membrane fusion protein (MFP) (TC 8.A.1) family.</text>
</comment>
<evidence type="ECO:0000256" key="1">
    <source>
        <dbReference type="ARBA" id="ARBA00004519"/>
    </source>
</evidence>
<keyword evidence="3" id="KW-0732">Signal</keyword>
<dbReference type="Gene3D" id="1.10.287.470">
    <property type="entry name" value="Helix hairpin bin"/>
    <property type="match status" value="1"/>
</dbReference>
<dbReference type="InterPro" id="IPR058626">
    <property type="entry name" value="MdtA-like_b-barrel"/>
</dbReference>
<evidence type="ECO:0000259" key="6">
    <source>
        <dbReference type="Pfam" id="PF25944"/>
    </source>
</evidence>
<dbReference type="Pfam" id="PF25967">
    <property type="entry name" value="RND-MFP_C"/>
    <property type="match status" value="1"/>
</dbReference>
<dbReference type="Pfam" id="PF25917">
    <property type="entry name" value="BSH_RND"/>
    <property type="match status" value="1"/>
</dbReference>
<evidence type="ECO:0000256" key="2">
    <source>
        <dbReference type="ARBA" id="ARBA00009477"/>
    </source>
</evidence>
<dbReference type="HOGENOM" id="CLU_018816_2_1_6"/>
<dbReference type="InterPro" id="IPR058624">
    <property type="entry name" value="MdtA-like_HH"/>
</dbReference>
<dbReference type="OrthoDB" id="9800613at2"/>
<evidence type="ECO:0000313" key="9">
    <source>
        <dbReference type="Proteomes" id="UP000005289"/>
    </source>
</evidence>
<feature type="domain" description="Multidrug resistance protein MdtA-like beta-barrel" evidence="6">
    <location>
        <begin position="211"/>
        <end position="297"/>
    </location>
</feature>
<dbReference type="SUPFAM" id="SSF111369">
    <property type="entry name" value="HlyD-like secretion proteins"/>
    <property type="match status" value="1"/>
</dbReference>
<evidence type="ECO:0000259" key="7">
    <source>
        <dbReference type="Pfam" id="PF25967"/>
    </source>
</evidence>
<dbReference type="InterPro" id="IPR058625">
    <property type="entry name" value="MdtA-like_BSH"/>
</dbReference>
<dbReference type="RefSeq" id="WP_006747495.1">
    <property type="nucleotide sequence ID" value="NZ_CP007029.1"/>
</dbReference>
<dbReference type="GO" id="GO:0046677">
    <property type="term" value="P:response to antibiotic"/>
    <property type="evidence" value="ECO:0007669"/>
    <property type="project" value="TreeGrafter"/>
</dbReference>
<dbReference type="PANTHER" id="PTHR30158">
    <property type="entry name" value="ACRA/E-RELATED COMPONENT OF DRUG EFFLUX TRANSPORTER"/>
    <property type="match status" value="1"/>
</dbReference>
<dbReference type="EMBL" id="CP007029">
    <property type="protein sequence ID" value="AHE98341.1"/>
    <property type="molecule type" value="Genomic_DNA"/>
</dbReference>
<dbReference type="Gene3D" id="2.40.30.170">
    <property type="match status" value="1"/>
</dbReference>
<evidence type="ECO:0000256" key="3">
    <source>
        <dbReference type="SAM" id="SignalP"/>
    </source>
</evidence>
<feature type="signal peptide" evidence="3">
    <location>
        <begin position="1"/>
        <end position="21"/>
    </location>
</feature>
<dbReference type="FunFam" id="2.40.420.20:FF:000001">
    <property type="entry name" value="Efflux RND transporter periplasmic adaptor subunit"/>
    <property type="match status" value="1"/>
</dbReference>
<reference evidence="8 9" key="1">
    <citation type="submission" date="2013-12" db="EMBL/GenBank/DDBJ databases">
        <authorList>
            <consortium name="DOE Joint Genome Institute"/>
            <person name="Muyzer G."/>
            <person name="Huntemann M."/>
            <person name="Han J."/>
            <person name="Chen A."/>
            <person name="Kyrpides N."/>
            <person name="Mavromatis K."/>
            <person name="Markowitz V."/>
            <person name="Palaniappan K."/>
            <person name="Ivanova N."/>
            <person name="Schaumberg A."/>
            <person name="Pati A."/>
            <person name="Liolios K."/>
            <person name="Nordberg H.P."/>
            <person name="Cantor M.N."/>
            <person name="Hua S.X."/>
            <person name="Woyke T."/>
        </authorList>
    </citation>
    <scope>NUCLEOTIDE SEQUENCE [LARGE SCALE GENOMIC DNA]</scope>
    <source>
        <strain evidence="8 9">ARh 1</strain>
    </source>
</reference>
<dbReference type="NCBIfam" id="TIGR01730">
    <property type="entry name" value="RND_mfp"/>
    <property type="match status" value="1"/>
</dbReference>
<feature type="chain" id="PRO_5004787619" evidence="3">
    <location>
        <begin position="22"/>
        <end position="381"/>
    </location>
</feature>
<dbReference type="Proteomes" id="UP000005289">
    <property type="component" value="Chromosome"/>
</dbReference>
<dbReference type="AlphaFoldDB" id="W0DIS6"/>
<feature type="domain" description="Multidrug resistance protein MdtA-like C-terminal permuted SH3" evidence="7">
    <location>
        <begin position="304"/>
        <end position="363"/>
    </location>
</feature>
<dbReference type="InterPro" id="IPR058627">
    <property type="entry name" value="MdtA-like_C"/>
</dbReference>
<dbReference type="Gene3D" id="2.40.420.20">
    <property type="match status" value="1"/>
</dbReference>
<feature type="domain" description="Multidrug resistance protein MdtA-like alpha-helical hairpin" evidence="4">
    <location>
        <begin position="107"/>
        <end position="175"/>
    </location>
</feature>
<evidence type="ECO:0000259" key="5">
    <source>
        <dbReference type="Pfam" id="PF25917"/>
    </source>
</evidence>
<dbReference type="KEGG" id="tti:THITH_08795"/>
<organism evidence="8 9">
    <name type="scientific">Thioalkalivibrio paradoxus ARh 1</name>
    <dbReference type="NCBI Taxonomy" id="713585"/>
    <lineage>
        <taxon>Bacteria</taxon>
        <taxon>Pseudomonadati</taxon>
        <taxon>Pseudomonadota</taxon>
        <taxon>Gammaproteobacteria</taxon>
        <taxon>Chromatiales</taxon>
        <taxon>Ectothiorhodospiraceae</taxon>
        <taxon>Thioalkalivibrio</taxon>
    </lineage>
</organism>
<evidence type="ECO:0000313" key="8">
    <source>
        <dbReference type="EMBL" id="AHE98341.1"/>
    </source>
</evidence>
<proteinExistence type="inferred from homology"/>
<protein>
    <submittedName>
        <fullName evidence="8">RND transporter MFP subunit</fullName>
    </submittedName>
</protein>
<gene>
    <name evidence="8" type="ORF">THITH_08795</name>
</gene>
<dbReference type="PROSITE" id="PS51257">
    <property type="entry name" value="PROKAR_LIPOPROTEIN"/>
    <property type="match status" value="1"/>
</dbReference>
<keyword evidence="9" id="KW-1185">Reference proteome</keyword>